<dbReference type="OrthoDB" id="2002222at2"/>
<keyword evidence="3" id="KW-1185">Reference proteome</keyword>
<dbReference type="AlphaFoldDB" id="A0A1W1VBB4"/>
<dbReference type="SUPFAM" id="SSF159234">
    <property type="entry name" value="FomD-like"/>
    <property type="match status" value="1"/>
</dbReference>
<accession>A0A1W1VBB4</accession>
<dbReference type="STRING" id="695939.SAMN00790413_00846"/>
<protein>
    <recommendedName>
        <fullName evidence="1">DUF402 domain-containing protein</fullName>
    </recommendedName>
</protein>
<gene>
    <name evidence="2" type="ORF">SAMN00790413_00846</name>
</gene>
<feature type="domain" description="DUF402" evidence="1">
    <location>
        <begin position="79"/>
        <end position="171"/>
    </location>
</feature>
<evidence type="ECO:0000313" key="3">
    <source>
        <dbReference type="Proteomes" id="UP000192582"/>
    </source>
</evidence>
<evidence type="ECO:0000259" key="1">
    <source>
        <dbReference type="Pfam" id="PF04167"/>
    </source>
</evidence>
<dbReference type="Gene3D" id="2.40.380.10">
    <property type="entry name" value="FomD-like"/>
    <property type="match status" value="1"/>
</dbReference>
<dbReference type="InterPro" id="IPR035930">
    <property type="entry name" value="FomD-like_sf"/>
</dbReference>
<dbReference type="InterPro" id="IPR007295">
    <property type="entry name" value="DUF402"/>
</dbReference>
<dbReference type="PANTHER" id="PTHR41271">
    <property type="entry name" value="DUF402 DOMAIN-CONTAINING PROTEIN"/>
    <property type="match status" value="1"/>
</dbReference>
<evidence type="ECO:0000313" key="2">
    <source>
        <dbReference type="EMBL" id="SMB90648.1"/>
    </source>
</evidence>
<dbReference type="RefSeq" id="WP_084048431.1">
    <property type="nucleotide sequence ID" value="NZ_FWWU01000009.1"/>
</dbReference>
<reference evidence="2 3" key="1">
    <citation type="submission" date="2017-04" db="EMBL/GenBank/DDBJ databases">
        <authorList>
            <person name="Afonso C.L."/>
            <person name="Miller P.J."/>
            <person name="Scott M.A."/>
            <person name="Spackman E."/>
            <person name="Goraichik I."/>
            <person name="Dimitrov K.M."/>
            <person name="Suarez D.L."/>
            <person name="Swayne D.E."/>
        </authorList>
    </citation>
    <scope>NUCLEOTIDE SEQUENCE [LARGE SCALE GENOMIC DNA]</scope>
    <source>
        <strain evidence="2 3">KR-140</strain>
    </source>
</reference>
<sequence length="187" mass="20509">MKRKVFDLRRWARVTDHTQAVTHIPGFVIVDFTAHTVIRPLDVPVPGANSQVRILDSGFRWVRAHPTGSGEGVLGDAMTVQLDASGHPRQFYVDVHGGEGVGEDGLPWTDDLYLDVIGHPGKAEPWRVDATQVIDGDELEEAVEAGLASPPLAEAAWTHARKVEAALRDGSYPPLSVLKRYLEDPYT</sequence>
<dbReference type="Pfam" id="PF04167">
    <property type="entry name" value="DUF402"/>
    <property type="match status" value="1"/>
</dbReference>
<proteinExistence type="predicted"/>
<dbReference type="EMBL" id="FWWU01000009">
    <property type="protein sequence ID" value="SMB90648.1"/>
    <property type="molecule type" value="Genomic_DNA"/>
</dbReference>
<dbReference type="PANTHER" id="PTHR41271:SF1">
    <property type="entry name" value="DUF402 DOMAIN-CONTAINING PROTEIN"/>
    <property type="match status" value="1"/>
</dbReference>
<name>A0A1W1VBB4_9DEIO</name>
<organism evidence="2 3">
    <name type="scientific">Deinococcus hopiensis KR-140</name>
    <dbReference type="NCBI Taxonomy" id="695939"/>
    <lineage>
        <taxon>Bacteria</taxon>
        <taxon>Thermotogati</taxon>
        <taxon>Deinococcota</taxon>
        <taxon>Deinococci</taxon>
        <taxon>Deinococcales</taxon>
        <taxon>Deinococcaceae</taxon>
        <taxon>Deinococcus</taxon>
    </lineage>
</organism>
<dbReference type="Proteomes" id="UP000192582">
    <property type="component" value="Unassembled WGS sequence"/>
</dbReference>